<dbReference type="EMBL" id="JASPKZ010009291">
    <property type="protein sequence ID" value="KAJ9577861.1"/>
    <property type="molecule type" value="Genomic_DNA"/>
</dbReference>
<dbReference type="Proteomes" id="UP001233999">
    <property type="component" value="Unassembled WGS sequence"/>
</dbReference>
<name>A0AAD7ZCN5_DIPPU</name>
<sequence>LVFSMSLDIGGRGLVEYTRRNTQCANSRISYRDLVKMVTIQSFLQSFNSKMEEPVRQHLKNVYACLTMSAISAGVGAYVHIYTQLLSFRRPVNSNLISGTSICTHGHS</sequence>
<dbReference type="AlphaFoldDB" id="A0AAD7ZCN5"/>
<keyword evidence="2" id="KW-1185">Reference proteome</keyword>
<evidence type="ECO:0000313" key="2">
    <source>
        <dbReference type="Proteomes" id="UP001233999"/>
    </source>
</evidence>
<evidence type="ECO:0000313" key="1">
    <source>
        <dbReference type="EMBL" id="KAJ9577861.1"/>
    </source>
</evidence>
<organism evidence="1 2">
    <name type="scientific">Diploptera punctata</name>
    <name type="common">Pacific beetle cockroach</name>
    <dbReference type="NCBI Taxonomy" id="6984"/>
    <lineage>
        <taxon>Eukaryota</taxon>
        <taxon>Metazoa</taxon>
        <taxon>Ecdysozoa</taxon>
        <taxon>Arthropoda</taxon>
        <taxon>Hexapoda</taxon>
        <taxon>Insecta</taxon>
        <taxon>Pterygota</taxon>
        <taxon>Neoptera</taxon>
        <taxon>Polyneoptera</taxon>
        <taxon>Dictyoptera</taxon>
        <taxon>Blattodea</taxon>
        <taxon>Blaberoidea</taxon>
        <taxon>Blaberidae</taxon>
        <taxon>Diplopterinae</taxon>
        <taxon>Diploptera</taxon>
    </lineage>
</organism>
<comment type="caution">
    <text evidence="1">The sequence shown here is derived from an EMBL/GenBank/DDBJ whole genome shotgun (WGS) entry which is preliminary data.</text>
</comment>
<feature type="non-terminal residue" evidence="1">
    <location>
        <position position="108"/>
    </location>
</feature>
<proteinExistence type="predicted"/>
<reference evidence="1" key="2">
    <citation type="submission" date="2023-05" db="EMBL/GenBank/DDBJ databases">
        <authorList>
            <person name="Fouks B."/>
        </authorList>
    </citation>
    <scope>NUCLEOTIDE SEQUENCE</scope>
    <source>
        <strain evidence="1">Stay&amp;Tobe</strain>
        <tissue evidence="1">Testes</tissue>
    </source>
</reference>
<gene>
    <name evidence="1" type="ORF">L9F63_025277</name>
</gene>
<protein>
    <submittedName>
        <fullName evidence="1">Uncharacterized protein</fullName>
    </submittedName>
</protein>
<accession>A0AAD7ZCN5</accession>
<reference evidence="1" key="1">
    <citation type="journal article" date="2023" name="IScience">
        <title>Live-bearing cockroach genome reveals convergent evolutionary mechanisms linked to viviparity in insects and beyond.</title>
        <authorList>
            <person name="Fouks B."/>
            <person name="Harrison M.C."/>
            <person name="Mikhailova A.A."/>
            <person name="Marchal E."/>
            <person name="English S."/>
            <person name="Carruthers M."/>
            <person name="Jennings E.C."/>
            <person name="Chiamaka E.L."/>
            <person name="Frigard R.A."/>
            <person name="Pippel M."/>
            <person name="Attardo G.M."/>
            <person name="Benoit J.B."/>
            <person name="Bornberg-Bauer E."/>
            <person name="Tobe S.S."/>
        </authorList>
    </citation>
    <scope>NUCLEOTIDE SEQUENCE</scope>
    <source>
        <strain evidence="1">Stay&amp;Tobe</strain>
    </source>
</reference>